<accession>A0A8S5VF39</accession>
<reference evidence="1" key="1">
    <citation type="journal article" date="2021" name="Proc. Natl. Acad. Sci. U.S.A.">
        <title>A Catalog of Tens of Thousands of Viruses from Human Metagenomes Reveals Hidden Associations with Chronic Diseases.</title>
        <authorList>
            <person name="Tisza M.J."/>
            <person name="Buck C.B."/>
        </authorList>
    </citation>
    <scope>NUCLEOTIDE SEQUENCE</scope>
    <source>
        <strain evidence="1">CtSXZ3</strain>
    </source>
</reference>
<evidence type="ECO:0000313" key="1">
    <source>
        <dbReference type="EMBL" id="DAG05219.1"/>
    </source>
</evidence>
<sequence length="72" mass="8463">MDHFLAKTPFLAEGKNLPYFYYIFTSLVKRGYIVKSGPFQVKALVRAHFEWTTWVVHGPLFWSKVNKRLTKG</sequence>
<organism evidence="1">
    <name type="scientific">Siphoviridae sp. ctSXZ3</name>
    <dbReference type="NCBI Taxonomy" id="2825510"/>
    <lineage>
        <taxon>Viruses</taxon>
        <taxon>Duplodnaviria</taxon>
        <taxon>Heunggongvirae</taxon>
        <taxon>Uroviricota</taxon>
        <taxon>Caudoviricetes</taxon>
    </lineage>
</organism>
<name>A0A8S5VF39_9CAUD</name>
<protein>
    <submittedName>
        <fullName evidence="1">Uncharacterized protein</fullName>
    </submittedName>
</protein>
<proteinExistence type="predicted"/>
<dbReference type="EMBL" id="BK016252">
    <property type="protein sequence ID" value="DAG05219.1"/>
    <property type="molecule type" value="Genomic_DNA"/>
</dbReference>